<dbReference type="FunFam" id="2.130.10.10:FF:000173">
    <property type="entry name" value="Cilia- and flagella-associated protein 52"/>
    <property type="match status" value="1"/>
</dbReference>
<reference evidence="16" key="2">
    <citation type="journal article" date="2008" name="Genome Biol.">
        <title>Improved genome assembly and evidence-based global gene model set for the chordate Ciona intestinalis: new insight into intron and operon populations.</title>
        <authorList>
            <person name="Satou Y."/>
            <person name="Mineta K."/>
            <person name="Ogasawara M."/>
            <person name="Sasakura Y."/>
            <person name="Shoguchi E."/>
            <person name="Ueno K."/>
            <person name="Yamada L."/>
            <person name="Matsumoto J."/>
            <person name="Wasserscheid J."/>
            <person name="Dewar K."/>
            <person name="Wiley G.B."/>
            <person name="Macmil S.L."/>
            <person name="Roe B.A."/>
            <person name="Zeller R.W."/>
            <person name="Hastings K.E."/>
            <person name="Lemaire P."/>
            <person name="Lindquist E."/>
            <person name="Endo T."/>
            <person name="Hotta K."/>
            <person name="Inaba K."/>
        </authorList>
    </citation>
    <scope>NUCLEOTIDE SEQUENCE [LARGE SCALE GENOMIC DNA]</scope>
    <source>
        <strain evidence="16">wild type</strain>
    </source>
</reference>
<proteinExistence type="inferred from homology"/>
<dbReference type="PROSITE" id="PS00678">
    <property type="entry name" value="WD_REPEATS_1"/>
    <property type="match status" value="2"/>
</dbReference>
<dbReference type="PRINTS" id="PR00320">
    <property type="entry name" value="GPROTEINBRPT"/>
</dbReference>
<evidence type="ECO:0000256" key="2">
    <source>
        <dbReference type="ARBA" id="ARBA00004430"/>
    </source>
</evidence>
<dbReference type="SUPFAM" id="SSF50978">
    <property type="entry name" value="WD40 repeat-like"/>
    <property type="match status" value="2"/>
</dbReference>
<dbReference type="Ensembl" id="ENSCINT00000011659.3">
    <property type="protein sequence ID" value="ENSCINP00000011659.3"/>
    <property type="gene ID" value="ENSCING00000005629.3"/>
</dbReference>
<reference evidence="16" key="4">
    <citation type="submission" date="2025-09" db="UniProtKB">
        <authorList>
            <consortium name="Ensembl"/>
        </authorList>
    </citation>
    <scope>IDENTIFICATION</scope>
</reference>
<dbReference type="InParanoid" id="F7ASK1"/>
<dbReference type="InterPro" id="IPR055439">
    <property type="entry name" value="Beta-prop_EML_1st"/>
</dbReference>
<feature type="repeat" description="WD" evidence="14">
    <location>
        <begin position="459"/>
        <end position="492"/>
    </location>
</feature>
<keyword evidence="6" id="KW-0282">Flagellum</keyword>
<dbReference type="FunCoup" id="F7ASK1">
    <property type="interactions" value="2"/>
</dbReference>
<evidence type="ECO:0000256" key="1">
    <source>
        <dbReference type="ARBA" id="ARBA00004230"/>
    </source>
</evidence>
<evidence type="ECO:0000256" key="10">
    <source>
        <dbReference type="ARBA" id="ARBA00029456"/>
    </source>
</evidence>
<evidence type="ECO:0000256" key="11">
    <source>
        <dbReference type="ARBA" id="ARBA00029552"/>
    </source>
</evidence>
<keyword evidence="9" id="KW-0966">Cell projection</keyword>
<evidence type="ECO:0000313" key="17">
    <source>
        <dbReference type="Proteomes" id="UP000008144"/>
    </source>
</evidence>
<feature type="repeat" description="WD" evidence="14">
    <location>
        <begin position="585"/>
        <end position="620"/>
    </location>
</feature>
<feature type="repeat" description="WD" evidence="14">
    <location>
        <begin position="104"/>
        <end position="141"/>
    </location>
</feature>
<dbReference type="Proteomes" id="UP000008144">
    <property type="component" value="Chromosome 1"/>
</dbReference>
<dbReference type="EMBL" id="EAAA01000294">
    <property type="status" value="NOT_ANNOTATED_CDS"/>
    <property type="molecule type" value="Genomic_DNA"/>
</dbReference>
<name>F7ASK1_CIOIN</name>
<dbReference type="STRING" id="7719.ENSCINP00000011659"/>
<evidence type="ECO:0000256" key="4">
    <source>
        <dbReference type="ARBA" id="ARBA00022574"/>
    </source>
</evidence>
<keyword evidence="17" id="KW-1185">Reference proteome</keyword>
<keyword evidence="4 14" id="KW-0853">WD repeat</keyword>
<evidence type="ECO:0000256" key="3">
    <source>
        <dbReference type="ARBA" id="ARBA00022490"/>
    </source>
</evidence>
<dbReference type="FunFam" id="2.130.10.10:FF:000291">
    <property type="entry name" value="Cilia-and flagella-associated protein 52 isoform X1"/>
    <property type="match status" value="1"/>
</dbReference>
<dbReference type="InterPro" id="IPR019775">
    <property type="entry name" value="WD40_repeat_CS"/>
</dbReference>
<evidence type="ECO:0000313" key="16">
    <source>
        <dbReference type="Ensembl" id="ENSCINP00000011659.3"/>
    </source>
</evidence>
<dbReference type="InterPro" id="IPR015943">
    <property type="entry name" value="WD40/YVTN_repeat-like_dom_sf"/>
</dbReference>
<protein>
    <recommendedName>
        <fullName evidence="11">Cilia- and flagella-associated protein 52</fullName>
    </recommendedName>
</protein>
<comment type="function">
    <text evidence="12">Microtubule inner protein (MIP) part of the dynein-decorated doublet microtubules (DMTs) in cilia axoneme. Important for proper ciliary and flagellar beating. May act in cooperation with CFAP45 and axonemal dynein subunit DNAH11. May play a role in cell growth and/or survival.</text>
</comment>
<dbReference type="InterPro" id="IPR036322">
    <property type="entry name" value="WD40_repeat_dom_sf"/>
</dbReference>
<dbReference type="Gene3D" id="2.130.10.10">
    <property type="entry name" value="YVTN repeat-like/Quinoprotein amine dehydrogenase"/>
    <property type="match status" value="3"/>
</dbReference>
<dbReference type="FunFam" id="2.130.10.10:FF:000207">
    <property type="entry name" value="Cilia- and flagella-associated protein 52"/>
    <property type="match status" value="1"/>
</dbReference>
<keyword evidence="7" id="KW-0969">Cilium</keyword>
<reference evidence="16" key="3">
    <citation type="submission" date="2025-08" db="UniProtKB">
        <authorList>
            <consortium name="Ensembl"/>
        </authorList>
    </citation>
    <scope>IDENTIFICATION</scope>
</reference>
<dbReference type="CDD" id="cd00200">
    <property type="entry name" value="WD40"/>
    <property type="match status" value="1"/>
</dbReference>
<dbReference type="Pfam" id="PF23409">
    <property type="entry name" value="Beta-prop_EML"/>
    <property type="match status" value="1"/>
</dbReference>
<dbReference type="SMART" id="SM00320">
    <property type="entry name" value="WD40"/>
    <property type="match status" value="12"/>
</dbReference>
<comment type="similarity">
    <text evidence="10">Belongs to the CFAP52 family.</text>
</comment>
<evidence type="ECO:0000259" key="15">
    <source>
        <dbReference type="Pfam" id="PF23409"/>
    </source>
</evidence>
<feature type="repeat" description="WD" evidence="14">
    <location>
        <begin position="543"/>
        <end position="579"/>
    </location>
</feature>
<evidence type="ECO:0000256" key="6">
    <source>
        <dbReference type="ARBA" id="ARBA00022846"/>
    </source>
</evidence>
<keyword evidence="5" id="KW-0677">Repeat</keyword>
<gene>
    <name evidence="16" type="primary">LOC100177721</name>
</gene>
<evidence type="ECO:0000256" key="5">
    <source>
        <dbReference type="ARBA" id="ARBA00022737"/>
    </source>
</evidence>
<evidence type="ECO:0000256" key="8">
    <source>
        <dbReference type="ARBA" id="ARBA00023212"/>
    </source>
</evidence>
<evidence type="ECO:0000256" key="7">
    <source>
        <dbReference type="ARBA" id="ARBA00023069"/>
    </source>
</evidence>
<dbReference type="GO" id="GO:0031514">
    <property type="term" value="C:motile cilium"/>
    <property type="evidence" value="ECO:0007669"/>
    <property type="project" value="UniProtKB-SubCell"/>
</dbReference>
<dbReference type="PROSITE" id="PS50082">
    <property type="entry name" value="WD_REPEATS_2"/>
    <property type="match status" value="5"/>
</dbReference>
<evidence type="ECO:0000256" key="12">
    <source>
        <dbReference type="ARBA" id="ARBA00046056"/>
    </source>
</evidence>
<dbReference type="AlphaFoldDB" id="F7ASK1"/>
<evidence type="ECO:0000256" key="14">
    <source>
        <dbReference type="PROSITE-ProRule" id="PRU00221"/>
    </source>
</evidence>
<evidence type="ECO:0000256" key="13">
    <source>
        <dbReference type="ARBA" id="ARBA00047117"/>
    </source>
</evidence>
<dbReference type="OMA" id="RIMVYNF"/>
<keyword evidence="3" id="KW-0963">Cytoplasm</keyword>
<evidence type="ECO:0000256" key="9">
    <source>
        <dbReference type="ARBA" id="ARBA00023273"/>
    </source>
</evidence>
<dbReference type="InterPro" id="IPR050630">
    <property type="entry name" value="WD_repeat_EMAP"/>
</dbReference>
<dbReference type="PROSITE" id="PS50294">
    <property type="entry name" value="WD_REPEATS_REGION"/>
    <property type="match status" value="4"/>
</dbReference>
<comment type="subunit">
    <text evidence="13">Microtubule inner protein component of sperm flagellar doublet microtubules. Interacts with BRCA2. Interacts with the CCT chaperonin complex. Interacts with HSP70. Interacts with AK8. Interacts with CFAP45. Interacts with DNAI1. Interacts with IQDC.</text>
</comment>
<organism evidence="16 17">
    <name type="scientific">Ciona intestinalis</name>
    <name type="common">Transparent sea squirt</name>
    <name type="synonym">Ascidia intestinalis</name>
    <dbReference type="NCBI Taxonomy" id="7719"/>
    <lineage>
        <taxon>Eukaryota</taxon>
        <taxon>Metazoa</taxon>
        <taxon>Chordata</taxon>
        <taxon>Tunicata</taxon>
        <taxon>Ascidiacea</taxon>
        <taxon>Phlebobranchia</taxon>
        <taxon>Cionidae</taxon>
        <taxon>Ciona</taxon>
    </lineage>
</organism>
<accession>F7ASK1</accession>
<feature type="domain" description="EML-like first beta-propeller" evidence="15">
    <location>
        <begin position="54"/>
        <end position="315"/>
    </location>
</feature>
<comment type="subcellular location">
    <subcellularLocation>
        <location evidence="1">Cell projection</location>
        <location evidence="1">Cilium</location>
        <location evidence="1">Flagellum</location>
    </subcellularLocation>
    <subcellularLocation>
        <location evidence="2">Cytoplasm</location>
        <location evidence="2">Cytoskeleton</location>
        <location evidence="2">Cilium axoneme</location>
    </subcellularLocation>
</comment>
<dbReference type="PANTHER" id="PTHR13720:SF14">
    <property type="entry name" value="CILIA- AND FLAGELLA-ASSOCIATED PROTEIN 52"/>
    <property type="match status" value="1"/>
</dbReference>
<dbReference type="InterPro" id="IPR020472">
    <property type="entry name" value="WD40_PAC1"/>
</dbReference>
<dbReference type="GO" id="GO:0005930">
    <property type="term" value="C:axoneme"/>
    <property type="evidence" value="ECO:0007669"/>
    <property type="project" value="UniProtKB-SubCell"/>
</dbReference>
<feature type="repeat" description="WD" evidence="14">
    <location>
        <begin position="413"/>
        <end position="454"/>
    </location>
</feature>
<dbReference type="HOGENOM" id="CLU_009244_2_0_1"/>
<dbReference type="Pfam" id="PF00400">
    <property type="entry name" value="WD40"/>
    <property type="match status" value="4"/>
</dbReference>
<dbReference type="InterPro" id="IPR001680">
    <property type="entry name" value="WD40_rpt"/>
</dbReference>
<dbReference type="GeneTree" id="ENSGT00940000157016"/>
<keyword evidence="8" id="KW-0206">Cytoskeleton</keyword>
<dbReference type="PANTHER" id="PTHR13720">
    <property type="entry name" value="WD-40 REPEAT PROTEIN"/>
    <property type="match status" value="1"/>
</dbReference>
<reference evidence="17" key="1">
    <citation type="journal article" date="2002" name="Science">
        <title>The draft genome of Ciona intestinalis: insights into chordate and vertebrate origins.</title>
        <authorList>
            <person name="Dehal P."/>
            <person name="Satou Y."/>
            <person name="Campbell R.K."/>
            <person name="Chapman J."/>
            <person name="Degnan B."/>
            <person name="De Tomaso A."/>
            <person name="Davidson B."/>
            <person name="Di Gregorio A."/>
            <person name="Gelpke M."/>
            <person name="Goodstein D.M."/>
            <person name="Harafuji N."/>
            <person name="Hastings K.E."/>
            <person name="Ho I."/>
            <person name="Hotta K."/>
            <person name="Huang W."/>
            <person name="Kawashima T."/>
            <person name="Lemaire P."/>
            <person name="Martinez D."/>
            <person name="Meinertzhagen I.A."/>
            <person name="Necula S."/>
            <person name="Nonaka M."/>
            <person name="Putnam N."/>
            <person name="Rash S."/>
            <person name="Saiga H."/>
            <person name="Satake M."/>
            <person name="Terry A."/>
            <person name="Yamada L."/>
            <person name="Wang H.G."/>
            <person name="Awazu S."/>
            <person name="Azumi K."/>
            <person name="Boore J."/>
            <person name="Branno M."/>
            <person name="Chin-Bow S."/>
            <person name="DeSantis R."/>
            <person name="Doyle S."/>
            <person name="Francino P."/>
            <person name="Keys D.N."/>
            <person name="Haga S."/>
            <person name="Hayashi H."/>
            <person name="Hino K."/>
            <person name="Imai K.S."/>
            <person name="Inaba K."/>
            <person name="Kano S."/>
            <person name="Kobayashi K."/>
            <person name="Kobayashi M."/>
            <person name="Lee B.I."/>
            <person name="Makabe K.W."/>
            <person name="Manohar C."/>
            <person name="Matassi G."/>
            <person name="Medina M."/>
            <person name="Mochizuki Y."/>
            <person name="Mount S."/>
            <person name="Morishita T."/>
            <person name="Miura S."/>
            <person name="Nakayama A."/>
            <person name="Nishizaka S."/>
            <person name="Nomoto H."/>
            <person name="Ohta F."/>
            <person name="Oishi K."/>
            <person name="Rigoutsos I."/>
            <person name="Sano M."/>
            <person name="Sasaki A."/>
            <person name="Sasakura Y."/>
            <person name="Shoguchi E."/>
            <person name="Shin-i T."/>
            <person name="Spagnuolo A."/>
            <person name="Stainier D."/>
            <person name="Suzuki M.M."/>
            <person name="Tassy O."/>
            <person name="Takatori N."/>
            <person name="Tokuoka M."/>
            <person name="Yagi K."/>
            <person name="Yoshizaki F."/>
            <person name="Wada S."/>
            <person name="Zhang C."/>
            <person name="Hyatt P.D."/>
            <person name="Larimer F."/>
            <person name="Detter C."/>
            <person name="Doggett N."/>
            <person name="Glavina T."/>
            <person name="Hawkins T."/>
            <person name="Richardson P."/>
            <person name="Lucas S."/>
            <person name="Kohara Y."/>
            <person name="Levine M."/>
            <person name="Satoh N."/>
            <person name="Rokhsar D.S."/>
        </authorList>
    </citation>
    <scope>NUCLEOTIDE SEQUENCE [LARGE SCALE GENOMIC DNA]</scope>
</reference>
<sequence>LNMPCDDLNHLELVSTIGFNGNVNRGLIIHPDREHMIYPLGSTVIIRNLTTNRQEFLTGHKNNVSCLTVSKSGKYLASGQVTHMGFKADIIVWDYEKRSLLYRLTLHKVKVEALAFSPNELYLVSLGGQDDGSVVVWNMKTAAAVCGSPAAVQSAGTTFTVNYANNSDDIFVTAGEGTLRVWELDLQNRKIRPLECNMGQLKRIVKCVEVDENDHYFYCGTTSGDILKMNMKTKLVANYGPAKGKFSRGIADIKILKTGDLLVGAGDGTVALVKGNSDKYGLVKPAMKVQGAVTSIALRGEGHQFFVGTNKSQIFRFNFTDSAMTPIVSAHYEPVADVAFPVGCSELFATCSGDDIRVWHTLTSRELLRITVPNMICHAIEFMQDGHSLISAWEDGKIRAFLPESGKLHYTIDNAHNSGVTAIATTEDCKKIISGGGEGQVRVWDISERTNIPRLKEAMKEHKSAITCIKVRPNGGECVTASDDGTCIIWDLCRFVRKQMVMSNTLFRCVCYHPMGIQIITSGTDRKVAYWETFDGSQIREVEGSKTGSINGMDISPDGTAVITGGDDKLIKLWDYNEGAVHWVGEGHSGNVTRVKMCPNRAYIVSVSQDGAILIWRYPQ</sequence>